<dbReference type="OrthoDB" id="3037908at2759"/>
<keyword evidence="4" id="KW-0238">DNA-binding</keyword>
<evidence type="ECO:0000256" key="6">
    <source>
        <dbReference type="ARBA" id="ARBA00023242"/>
    </source>
</evidence>
<comment type="subcellular location">
    <subcellularLocation>
        <location evidence="1">Nucleus</location>
    </subcellularLocation>
</comment>
<dbReference type="eggNOG" id="ENOG502SH49">
    <property type="taxonomic scope" value="Eukaryota"/>
</dbReference>
<reference evidence="10" key="1">
    <citation type="journal article" date="2015" name="Genome Announc.">
        <title>Draft genome sequence of the cellulolytic fungus Chaetomium globosum.</title>
        <authorList>
            <person name="Cuomo C.A."/>
            <person name="Untereiner W.A."/>
            <person name="Ma L.-J."/>
            <person name="Grabherr M."/>
            <person name="Birren B.W."/>
        </authorList>
    </citation>
    <scope>NUCLEOTIDE SEQUENCE [LARGE SCALE GENOMIC DNA]</scope>
    <source>
        <strain evidence="10">ATCC 6205 / CBS 148.51 / DSM 1962 / NBRC 6347 / NRRL 1970</strain>
    </source>
</reference>
<keyword evidence="2" id="KW-0479">Metal-binding</keyword>
<evidence type="ECO:0000259" key="8">
    <source>
        <dbReference type="PROSITE" id="PS50048"/>
    </source>
</evidence>
<evidence type="ECO:0000256" key="3">
    <source>
        <dbReference type="ARBA" id="ARBA00023015"/>
    </source>
</evidence>
<dbReference type="GO" id="GO:0000981">
    <property type="term" value="F:DNA-binding transcription factor activity, RNA polymerase II-specific"/>
    <property type="evidence" value="ECO:0007669"/>
    <property type="project" value="InterPro"/>
</dbReference>
<keyword evidence="6" id="KW-0539">Nucleus</keyword>
<dbReference type="InParanoid" id="Q2GR15"/>
<dbReference type="AlphaFoldDB" id="Q2GR15"/>
<dbReference type="RefSeq" id="XP_001227516.1">
    <property type="nucleotide sequence ID" value="XM_001227515.1"/>
</dbReference>
<dbReference type="GO" id="GO:0006351">
    <property type="term" value="P:DNA-templated transcription"/>
    <property type="evidence" value="ECO:0007669"/>
    <property type="project" value="InterPro"/>
</dbReference>
<dbReference type="PANTHER" id="PTHR47338:SF3">
    <property type="entry name" value="C6 FINGER DOMAIN TRANSCRIPTION FACTOR DBAA-RELATED"/>
    <property type="match status" value="1"/>
</dbReference>
<dbReference type="GO" id="GO:0003677">
    <property type="term" value="F:DNA binding"/>
    <property type="evidence" value="ECO:0007669"/>
    <property type="project" value="UniProtKB-KW"/>
</dbReference>
<dbReference type="PROSITE" id="PS00463">
    <property type="entry name" value="ZN2_CY6_FUNGAL_1"/>
    <property type="match status" value="1"/>
</dbReference>
<dbReference type="PANTHER" id="PTHR47338">
    <property type="entry name" value="ZN(II)2CYS6 TRANSCRIPTION FACTOR (EUROFUNG)-RELATED"/>
    <property type="match status" value="1"/>
</dbReference>
<name>Q2GR15_CHAGB</name>
<protein>
    <recommendedName>
        <fullName evidence="8">Zn(2)-C6 fungal-type domain-containing protein</fullName>
    </recommendedName>
</protein>
<dbReference type="InterPro" id="IPR036864">
    <property type="entry name" value="Zn2-C6_fun-type_DNA-bd_sf"/>
</dbReference>
<organism evidence="9 10">
    <name type="scientific">Chaetomium globosum (strain ATCC 6205 / CBS 148.51 / DSM 1962 / NBRC 6347 / NRRL 1970)</name>
    <name type="common">Soil fungus</name>
    <dbReference type="NCBI Taxonomy" id="306901"/>
    <lineage>
        <taxon>Eukaryota</taxon>
        <taxon>Fungi</taxon>
        <taxon>Dikarya</taxon>
        <taxon>Ascomycota</taxon>
        <taxon>Pezizomycotina</taxon>
        <taxon>Sordariomycetes</taxon>
        <taxon>Sordariomycetidae</taxon>
        <taxon>Sordariales</taxon>
        <taxon>Chaetomiaceae</taxon>
        <taxon>Chaetomium</taxon>
    </lineage>
</organism>
<dbReference type="STRING" id="306901.Q2GR15"/>
<dbReference type="SMART" id="SM00066">
    <property type="entry name" value="GAL4"/>
    <property type="match status" value="1"/>
</dbReference>
<keyword evidence="5" id="KW-0804">Transcription</keyword>
<dbReference type="GO" id="GO:0005634">
    <property type="term" value="C:nucleus"/>
    <property type="evidence" value="ECO:0007669"/>
    <property type="project" value="UniProtKB-SubCell"/>
</dbReference>
<dbReference type="GeneID" id="4396356"/>
<evidence type="ECO:0000313" key="10">
    <source>
        <dbReference type="Proteomes" id="UP000001056"/>
    </source>
</evidence>
<sequence>MSNPRQHPGLACEECRRRKARCDRVRPKCGICAEAGHDCVILDKRPPRGPKKGQIRELQSRLGPSGLTPASVGTTFSENEWYKAGLIGNDLDSLYFERVHAIIPMIHRKGYAAWAAGDEGLSPARACLRSAMRTLAAATSAGYRAMGDGMYNTTRRMLESLDVHDDNHLPWLRRSSQAPGNTRPEIEHECIQAWLLLAYYDFMHKSESQALLTAGRAFRLLQLSGLFSLDPVHDASSDRAITANEAVFAHQPGTPDGSWRETEEKRRTLWAAFILDRLSGMLSDRPWALHEELVGPVPWFSAERALVLGYYVHKEISDRLTRRYLSIHKINTRLPIPEADFQTGQQPPLMGFLLDVMGETCPTDGNTGTTGCDTLSPFAECVILASLCGHSVAHRQLVKSSTFADRTPESQVFWRRHERLAAATRTRVEEHTRRINEAASRGVATPKCDPMWAFNRVLACGASVAISDTAEANPWQTFEDSTTAMASTQLSYQSVAEVVLYLQNVPRLAFPKLETDIAERHVA</sequence>
<dbReference type="SUPFAM" id="SSF57701">
    <property type="entry name" value="Zn2/Cys6 DNA-binding domain"/>
    <property type="match status" value="1"/>
</dbReference>
<dbReference type="VEuPathDB" id="FungiDB:CHGG_09589"/>
<accession>Q2GR15</accession>
<dbReference type="GO" id="GO:0008270">
    <property type="term" value="F:zinc ion binding"/>
    <property type="evidence" value="ECO:0007669"/>
    <property type="project" value="InterPro"/>
</dbReference>
<dbReference type="Pfam" id="PF00172">
    <property type="entry name" value="Zn_clus"/>
    <property type="match status" value="1"/>
</dbReference>
<dbReference type="CDD" id="cd12148">
    <property type="entry name" value="fungal_TF_MHR"/>
    <property type="match status" value="1"/>
</dbReference>
<keyword evidence="3" id="KW-0805">Transcription regulation</keyword>
<dbReference type="EMBL" id="CH408035">
    <property type="protein sequence ID" value="EAQ83185.1"/>
    <property type="molecule type" value="Genomic_DNA"/>
</dbReference>
<keyword evidence="10" id="KW-1185">Reference proteome</keyword>
<evidence type="ECO:0000256" key="7">
    <source>
        <dbReference type="SAM" id="MobiDB-lite"/>
    </source>
</evidence>
<dbReference type="Gene3D" id="4.10.240.10">
    <property type="entry name" value="Zn(2)-C6 fungal-type DNA-binding domain"/>
    <property type="match status" value="1"/>
</dbReference>
<evidence type="ECO:0000256" key="1">
    <source>
        <dbReference type="ARBA" id="ARBA00004123"/>
    </source>
</evidence>
<dbReference type="Proteomes" id="UP000001056">
    <property type="component" value="Unassembled WGS sequence"/>
</dbReference>
<dbReference type="InterPro" id="IPR007219">
    <property type="entry name" value="XnlR_reg_dom"/>
</dbReference>
<feature type="region of interest" description="Disordered" evidence="7">
    <location>
        <begin position="44"/>
        <end position="66"/>
    </location>
</feature>
<dbReference type="Pfam" id="PF04082">
    <property type="entry name" value="Fungal_trans"/>
    <property type="match status" value="1"/>
</dbReference>
<gene>
    <name evidence="9" type="ORF">CHGG_09589</name>
</gene>
<evidence type="ECO:0000256" key="4">
    <source>
        <dbReference type="ARBA" id="ARBA00023125"/>
    </source>
</evidence>
<dbReference type="CDD" id="cd00067">
    <property type="entry name" value="GAL4"/>
    <property type="match status" value="1"/>
</dbReference>
<proteinExistence type="predicted"/>
<evidence type="ECO:0000256" key="2">
    <source>
        <dbReference type="ARBA" id="ARBA00022723"/>
    </source>
</evidence>
<dbReference type="HOGENOM" id="CLU_011017_3_1_1"/>
<evidence type="ECO:0000313" key="9">
    <source>
        <dbReference type="EMBL" id="EAQ83185.1"/>
    </source>
</evidence>
<evidence type="ECO:0000256" key="5">
    <source>
        <dbReference type="ARBA" id="ARBA00023163"/>
    </source>
</evidence>
<dbReference type="InterPro" id="IPR001138">
    <property type="entry name" value="Zn2Cys6_DnaBD"/>
</dbReference>
<feature type="domain" description="Zn(2)-C6 fungal-type" evidence="8">
    <location>
        <begin position="11"/>
        <end position="41"/>
    </location>
</feature>
<dbReference type="InterPro" id="IPR050815">
    <property type="entry name" value="TF_fung"/>
</dbReference>
<dbReference type="PROSITE" id="PS50048">
    <property type="entry name" value="ZN2_CY6_FUNGAL_2"/>
    <property type="match status" value="1"/>
</dbReference>